<evidence type="ECO:0000313" key="1">
    <source>
        <dbReference type="EMBL" id="GBP47953.1"/>
    </source>
</evidence>
<name>A0A4C1WA77_EUMVA</name>
<evidence type="ECO:0000313" key="2">
    <source>
        <dbReference type="Proteomes" id="UP000299102"/>
    </source>
</evidence>
<keyword evidence="2" id="KW-1185">Reference proteome</keyword>
<organism evidence="1 2">
    <name type="scientific">Eumeta variegata</name>
    <name type="common">Bagworm moth</name>
    <name type="synonym">Eumeta japonica</name>
    <dbReference type="NCBI Taxonomy" id="151549"/>
    <lineage>
        <taxon>Eukaryota</taxon>
        <taxon>Metazoa</taxon>
        <taxon>Ecdysozoa</taxon>
        <taxon>Arthropoda</taxon>
        <taxon>Hexapoda</taxon>
        <taxon>Insecta</taxon>
        <taxon>Pterygota</taxon>
        <taxon>Neoptera</taxon>
        <taxon>Endopterygota</taxon>
        <taxon>Lepidoptera</taxon>
        <taxon>Glossata</taxon>
        <taxon>Ditrysia</taxon>
        <taxon>Tineoidea</taxon>
        <taxon>Psychidae</taxon>
        <taxon>Oiketicinae</taxon>
        <taxon>Eumeta</taxon>
    </lineage>
</organism>
<comment type="caution">
    <text evidence="1">The sequence shown here is derived from an EMBL/GenBank/DDBJ whole genome shotgun (WGS) entry which is preliminary data.</text>
</comment>
<reference evidence="1 2" key="1">
    <citation type="journal article" date="2019" name="Commun. Biol.">
        <title>The bagworm genome reveals a unique fibroin gene that provides high tensile strength.</title>
        <authorList>
            <person name="Kono N."/>
            <person name="Nakamura H."/>
            <person name="Ohtoshi R."/>
            <person name="Tomita M."/>
            <person name="Numata K."/>
            <person name="Arakawa K."/>
        </authorList>
    </citation>
    <scope>NUCLEOTIDE SEQUENCE [LARGE SCALE GENOMIC DNA]</scope>
</reference>
<dbReference type="Proteomes" id="UP000299102">
    <property type="component" value="Unassembled WGS sequence"/>
</dbReference>
<accession>A0A4C1WA77</accession>
<protein>
    <submittedName>
        <fullName evidence="1">Uncharacterized protein</fullName>
    </submittedName>
</protein>
<dbReference type="EMBL" id="BGZK01000513">
    <property type="protein sequence ID" value="GBP47953.1"/>
    <property type="molecule type" value="Genomic_DNA"/>
</dbReference>
<gene>
    <name evidence="1" type="ORF">EVAR_31493_1</name>
</gene>
<sequence>MRAIKSAHRVIRGSHAADAGRQCLESPPTYIRIFDRQMRARFAVESWAGTDFINFLFRQRDGAGAEWRWKQQRACKLR</sequence>
<proteinExistence type="predicted"/>
<dbReference type="AlphaFoldDB" id="A0A4C1WA77"/>